<dbReference type="NCBIfam" id="TIGR00089">
    <property type="entry name" value="MiaB/RimO family radical SAM methylthiotransferase"/>
    <property type="match status" value="1"/>
</dbReference>
<evidence type="ECO:0000256" key="8">
    <source>
        <dbReference type="ARBA" id="ARBA00023014"/>
    </source>
</evidence>
<evidence type="ECO:0000256" key="9">
    <source>
        <dbReference type="ARBA" id="ARBA00033765"/>
    </source>
</evidence>
<keyword evidence="14" id="KW-0175">Coiled coil</keyword>
<dbReference type="FunFam" id="3.80.30.20:FF:000001">
    <property type="entry name" value="tRNA-2-methylthio-N(6)-dimethylallyladenosine synthase 2"/>
    <property type="match status" value="1"/>
</dbReference>
<dbReference type="HAMAP" id="MF_01864">
    <property type="entry name" value="tRNA_metthiotr_MiaB"/>
    <property type="match status" value="1"/>
</dbReference>
<comment type="function">
    <text evidence="1 13">Catalyzes the methylthiolation of N6-(dimethylallyl)adenosine (i(6)A), leading to the formation of 2-methylthio-N6-(dimethylallyl)adenosine (ms(2)i(6)A) at position 37 in tRNAs that read codons beginning with uridine.</text>
</comment>
<dbReference type="Pfam" id="PF00919">
    <property type="entry name" value="UPF0004"/>
    <property type="match status" value="1"/>
</dbReference>
<dbReference type="SFLD" id="SFLDS00029">
    <property type="entry name" value="Radical_SAM"/>
    <property type="match status" value="1"/>
</dbReference>
<evidence type="ECO:0000259" key="15">
    <source>
        <dbReference type="PROSITE" id="PS50926"/>
    </source>
</evidence>
<dbReference type="AlphaFoldDB" id="A6DMH4"/>
<keyword evidence="4 13" id="KW-0808">Transferase</keyword>
<dbReference type="InterPro" id="IPR058240">
    <property type="entry name" value="rSAM_sf"/>
</dbReference>
<evidence type="ECO:0000256" key="4">
    <source>
        <dbReference type="ARBA" id="ARBA00022679"/>
    </source>
</evidence>
<dbReference type="GO" id="GO:0046872">
    <property type="term" value="F:metal ion binding"/>
    <property type="evidence" value="ECO:0007669"/>
    <property type="project" value="UniProtKB-KW"/>
</dbReference>
<feature type="binding site" evidence="13">
    <location>
        <position position="156"/>
    </location>
    <ligand>
        <name>[4Fe-4S] cluster</name>
        <dbReference type="ChEBI" id="CHEBI:49883"/>
        <label>2</label>
        <note>4Fe-4S-S-AdoMet</note>
    </ligand>
</feature>
<evidence type="ECO:0000313" key="18">
    <source>
        <dbReference type="EMBL" id="EDM27164.1"/>
    </source>
</evidence>
<dbReference type="SUPFAM" id="SSF102114">
    <property type="entry name" value="Radical SAM enzymes"/>
    <property type="match status" value="1"/>
</dbReference>
<feature type="binding site" evidence="13">
    <location>
        <position position="160"/>
    </location>
    <ligand>
        <name>[4Fe-4S] cluster</name>
        <dbReference type="ChEBI" id="CHEBI:49883"/>
        <label>2</label>
        <note>4Fe-4S-S-AdoMet</note>
    </ligand>
</feature>
<gene>
    <name evidence="13" type="primary">miaB</name>
    <name evidence="18" type="ORF">LNTAR_15882</name>
</gene>
<comment type="subcellular location">
    <subcellularLocation>
        <location evidence="13">Cytoplasm</location>
    </subcellularLocation>
</comment>
<dbReference type="Pfam" id="PF01938">
    <property type="entry name" value="TRAM"/>
    <property type="match status" value="1"/>
</dbReference>
<feature type="binding site" evidence="13">
    <location>
        <position position="163"/>
    </location>
    <ligand>
        <name>[4Fe-4S] cluster</name>
        <dbReference type="ChEBI" id="CHEBI:49883"/>
        <label>2</label>
        <note>4Fe-4S-S-AdoMet</note>
    </ligand>
</feature>
<dbReference type="NCBIfam" id="TIGR01574">
    <property type="entry name" value="miaB-methiolase"/>
    <property type="match status" value="1"/>
</dbReference>
<dbReference type="InterPro" id="IPR038135">
    <property type="entry name" value="Methylthiotransferase_N_sf"/>
</dbReference>
<dbReference type="Proteomes" id="UP000004947">
    <property type="component" value="Unassembled WGS sequence"/>
</dbReference>
<keyword evidence="8 13" id="KW-0411">Iron-sulfur</keyword>
<dbReference type="eggNOG" id="COG0621">
    <property type="taxonomic scope" value="Bacteria"/>
</dbReference>
<organism evidence="18 19">
    <name type="scientific">Lentisphaera araneosa HTCC2155</name>
    <dbReference type="NCBI Taxonomy" id="313628"/>
    <lineage>
        <taxon>Bacteria</taxon>
        <taxon>Pseudomonadati</taxon>
        <taxon>Lentisphaerota</taxon>
        <taxon>Lentisphaeria</taxon>
        <taxon>Lentisphaerales</taxon>
        <taxon>Lentisphaeraceae</taxon>
        <taxon>Lentisphaera</taxon>
    </lineage>
</organism>
<keyword evidence="13" id="KW-0819">tRNA processing</keyword>
<feature type="binding site" evidence="13">
    <location>
        <position position="49"/>
    </location>
    <ligand>
        <name>[4Fe-4S] cluster</name>
        <dbReference type="ChEBI" id="CHEBI:49883"/>
        <label>1</label>
    </ligand>
</feature>
<feature type="binding site" evidence="13">
    <location>
        <position position="83"/>
    </location>
    <ligand>
        <name>[4Fe-4S] cluster</name>
        <dbReference type="ChEBI" id="CHEBI:49883"/>
        <label>1</label>
    </ligand>
</feature>
<dbReference type="SFLD" id="SFLDG01061">
    <property type="entry name" value="methylthiotransferase"/>
    <property type="match status" value="1"/>
</dbReference>
<keyword evidence="3 13" id="KW-0963">Cytoplasm</keyword>
<evidence type="ECO:0000256" key="7">
    <source>
        <dbReference type="ARBA" id="ARBA00023004"/>
    </source>
</evidence>
<dbReference type="Pfam" id="PF04055">
    <property type="entry name" value="Radical_SAM"/>
    <property type="match status" value="1"/>
</dbReference>
<dbReference type="GO" id="GO:0035597">
    <property type="term" value="F:tRNA-2-methylthio-N(6)-dimethylallyladenosine(37) synthase activity"/>
    <property type="evidence" value="ECO:0007669"/>
    <property type="project" value="UniProtKB-EC"/>
</dbReference>
<dbReference type="Gene3D" id="3.80.30.20">
    <property type="entry name" value="tm_1862 like domain"/>
    <property type="match status" value="1"/>
</dbReference>
<dbReference type="InterPro" id="IPR023404">
    <property type="entry name" value="rSAM_horseshoe"/>
</dbReference>
<keyword evidence="5 13" id="KW-0949">S-adenosyl-L-methionine</keyword>
<comment type="cofactor">
    <cofactor evidence="13">
        <name>[4Fe-4S] cluster</name>
        <dbReference type="ChEBI" id="CHEBI:49883"/>
    </cofactor>
    <text evidence="13">Binds 2 [4Fe-4S] clusters. One cluster is coordinated with 3 cysteines and an exchangeable S-adenosyl-L-methionine.</text>
</comment>
<name>A6DMH4_9BACT</name>
<feature type="domain" description="Radical SAM core" evidence="17">
    <location>
        <begin position="142"/>
        <end position="381"/>
    </location>
</feature>
<evidence type="ECO:0000256" key="3">
    <source>
        <dbReference type="ARBA" id="ARBA00022490"/>
    </source>
</evidence>
<dbReference type="PROSITE" id="PS01278">
    <property type="entry name" value="MTTASE_RADICAL"/>
    <property type="match status" value="1"/>
</dbReference>
<keyword evidence="19" id="KW-1185">Reference proteome</keyword>
<dbReference type="EMBL" id="ABCK01000011">
    <property type="protein sequence ID" value="EDM27164.1"/>
    <property type="molecule type" value="Genomic_DNA"/>
</dbReference>
<dbReference type="PROSITE" id="PS50926">
    <property type="entry name" value="TRAM"/>
    <property type="match status" value="1"/>
</dbReference>
<dbReference type="RefSeq" id="WP_007279072.1">
    <property type="nucleotide sequence ID" value="NZ_ABCK01000011.1"/>
</dbReference>
<dbReference type="PROSITE" id="PS51449">
    <property type="entry name" value="MTTASE_N"/>
    <property type="match status" value="1"/>
</dbReference>
<evidence type="ECO:0000256" key="5">
    <source>
        <dbReference type="ARBA" id="ARBA00022691"/>
    </source>
</evidence>
<evidence type="ECO:0000256" key="2">
    <source>
        <dbReference type="ARBA" id="ARBA00022485"/>
    </source>
</evidence>
<evidence type="ECO:0000313" key="19">
    <source>
        <dbReference type="Proteomes" id="UP000004947"/>
    </source>
</evidence>
<dbReference type="GO" id="GO:0051539">
    <property type="term" value="F:4 iron, 4 sulfur cluster binding"/>
    <property type="evidence" value="ECO:0007669"/>
    <property type="project" value="UniProtKB-UniRule"/>
</dbReference>
<dbReference type="InterPro" id="IPR006638">
    <property type="entry name" value="Elp3/MiaA/NifB-like_rSAM"/>
</dbReference>
<dbReference type="InterPro" id="IPR013848">
    <property type="entry name" value="Methylthiotransferase_N"/>
</dbReference>
<evidence type="ECO:0000256" key="6">
    <source>
        <dbReference type="ARBA" id="ARBA00022723"/>
    </source>
</evidence>
<comment type="caution">
    <text evidence="18">The sequence shown here is derived from an EMBL/GenBank/DDBJ whole genome shotgun (WGS) entry which is preliminary data.</text>
</comment>
<evidence type="ECO:0000256" key="13">
    <source>
        <dbReference type="HAMAP-Rule" id="MF_01864"/>
    </source>
</evidence>
<dbReference type="InterPro" id="IPR006463">
    <property type="entry name" value="MiaB_methiolase"/>
</dbReference>
<feature type="domain" description="MTTase N-terminal" evidence="16">
    <location>
        <begin position="4"/>
        <end position="120"/>
    </location>
</feature>
<evidence type="ECO:0000256" key="12">
    <source>
        <dbReference type="ARBA" id="ARBA00081141"/>
    </source>
</evidence>
<feature type="binding site" evidence="13">
    <location>
        <position position="13"/>
    </location>
    <ligand>
        <name>[4Fe-4S] cluster</name>
        <dbReference type="ChEBI" id="CHEBI:49883"/>
        <label>1</label>
    </ligand>
</feature>
<comment type="subunit">
    <text evidence="13">Monomer.</text>
</comment>
<evidence type="ECO:0000256" key="14">
    <source>
        <dbReference type="SAM" id="Coils"/>
    </source>
</evidence>
<dbReference type="EC" id="2.8.4.3" evidence="9 13"/>
<dbReference type="CDD" id="cd01335">
    <property type="entry name" value="Radical_SAM"/>
    <property type="match status" value="1"/>
</dbReference>
<keyword evidence="2 13" id="KW-0004">4Fe-4S</keyword>
<dbReference type="STRING" id="313628.LNTAR_15882"/>
<dbReference type="SFLD" id="SFLDF00273">
    <property type="entry name" value="(dimethylallyl)adenosine_tRNA"/>
    <property type="match status" value="1"/>
</dbReference>
<evidence type="ECO:0000259" key="16">
    <source>
        <dbReference type="PROSITE" id="PS51449"/>
    </source>
</evidence>
<dbReference type="Gene3D" id="3.40.50.12160">
    <property type="entry name" value="Methylthiotransferase, N-terminal domain"/>
    <property type="match status" value="1"/>
</dbReference>
<feature type="domain" description="TRAM" evidence="15">
    <location>
        <begin position="383"/>
        <end position="447"/>
    </location>
</feature>
<evidence type="ECO:0000259" key="17">
    <source>
        <dbReference type="PROSITE" id="PS51918"/>
    </source>
</evidence>
<evidence type="ECO:0000256" key="11">
    <source>
        <dbReference type="ARBA" id="ARBA00080698"/>
    </source>
</evidence>
<keyword evidence="6 13" id="KW-0479">Metal-binding</keyword>
<accession>A6DMH4</accession>
<dbReference type="PANTHER" id="PTHR43020">
    <property type="entry name" value="CDK5 REGULATORY SUBUNIT-ASSOCIATED PROTEIN 1"/>
    <property type="match status" value="1"/>
</dbReference>
<dbReference type="InterPro" id="IPR002792">
    <property type="entry name" value="TRAM_dom"/>
</dbReference>
<sequence>MSKEKVLIKTYGCQMNDRDSEAVEMDLLKSGYEITTEEKDADVIILNTCSVRDQAERKALGKVGSLIKLRRKNPKLQVGVIGCMAQSRADDIVEKNAHVNFVAGTDQLHKIPELIEKSKDTEDALIETGLSRDIMERLDNHPEGQMNASVAIMRGCNEYCTYCIVPFTRGQEKSRTIASIIAEVKALSEKGVREIMYLGQNITAYGLIEARRDRTFNKEVSPFAALLRETAKIEGIKRIRFTSPHARYFNDDLIDTIAAEPKICRAIHFPLQSGSNRLLKVMRRRHTAEEFLSWINKMKERIDGITFTTDLIVGFPGETEEDFKATRDMCNEIDFDQQFIFRYSTRKNTPAAQMPNQLDEETKIERNQILLKDLEERLTHKNEQRVGTIEEIMVEGVSKRNDDKWTGRTTNYKIVIFDPQEDVKVGDLINIKIERATQHALYGSYVEHTSKA</sequence>
<reference evidence="18 19" key="1">
    <citation type="journal article" date="2010" name="J. Bacteriol.">
        <title>Genome sequence of Lentisphaera araneosa HTCC2155T, the type species of the order Lentisphaerales in the phylum Lentisphaerae.</title>
        <authorList>
            <person name="Thrash J.C."/>
            <person name="Cho J.C."/>
            <person name="Vergin K.L."/>
            <person name="Morris R.M."/>
            <person name="Giovannoni S.J."/>
        </authorList>
    </citation>
    <scope>NUCLEOTIDE SEQUENCE [LARGE SCALE GENOMIC DNA]</scope>
    <source>
        <strain evidence="18 19">HTCC2155</strain>
    </source>
</reference>
<comment type="catalytic activity">
    <reaction evidence="13">
        <text>N(6)-dimethylallyladenosine(37) in tRNA + (sulfur carrier)-SH + AH2 + 2 S-adenosyl-L-methionine = 2-methylsulfanyl-N(6)-dimethylallyladenosine(37) in tRNA + (sulfur carrier)-H + 5'-deoxyadenosine + L-methionine + A + S-adenosyl-L-homocysteine + 2 H(+)</text>
        <dbReference type="Rhea" id="RHEA:37067"/>
        <dbReference type="Rhea" id="RHEA-COMP:10375"/>
        <dbReference type="Rhea" id="RHEA-COMP:10376"/>
        <dbReference type="Rhea" id="RHEA-COMP:14737"/>
        <dbReference type="Rhea" id="RHEA-COMP:14739"/>
        <dbReference type="ChEBI" id="CHEBI:13193"/>
        <dbReference type="ChEBI" id="CHEBI:15378"/>
        <dbReference type="ChEBI" id="CHEBI:17319"/>
        <dbReference type="ChEBI" id="CHEBI:17499"/>
        <dbReference type="ChEBI" id="CHEBI:29917"/>
        <dbReference type="ChEBI" id="CHEBI:57844"/>
        <dbReference type="ChEBI" id="CHEBI:57856"/>
        <dbReference type="ChEBI" id="CHEBI:59789"/>
        <dbReference type="ChEBI" id="CHEBI:64428"/>
        <dbReference type="ChEBI" id="CHEBI:74415"/>
        <dbReference type="ChEBI" id="CHEBI:74417"/>
        <dbReference type="EC" id="2.8.4.3"/>
    </reaction>
</comment>
<dbReference type="FunFam" id="3.40.50.12160:FF:000003">
    <property type="entry name" value="CDK5 regulatory subunit-associated protein 1"/>
    <property type="match status" value="1"/>
</dbReference>
<dbReference type="InterPro" id="IPR005839">
    <property type="entry name" value="Methylthiotransferase"/>
</dbReference>
<dbReference type="SFLD" id="SFLDG01082">
    <property type="entry name" value="B12-binding_domain_containing"/>
    <property type="match status" value="1"/>
</dbReference>
<dbReference type="InterPro" id="IPR020612">
    <property type="entry name" value="Methylthiotransferase_CS"/>
</dbReference>
<comment type="similarity">
    <text evidence="13">Belongs to the methylthiotransferase family. MiaB subfamily.</text>
</comment>
<dbReference type="GO" id="GO:0005829">
    <property type="term" value="C:cytosol"/>
    <property type="evidence" value="ECO:0007669"/>
    <property type="project" value="TreeGrafter"/>
</dbReference>
<dbReference type="InterPro" id="IPR007197">
    <property type="entry name" value="rSAM"/>
</dbReference>
<dbReference type="SMART" id="SM00729">
    <property type="entry name" value="Elp3"/>
    <property type="match status" value="1"/>
</dbReference>
<dbReference type="PANTHER" id="PTHR43020:SF2">
    <property type="entry name" value="MITOCHONDRIAL TRNA METHYLTHIOTRANSFERASE CDK5RAP1"/>
    <property type="match status" value="1"/>
</dbReference>
<feature type="coiled-coil region" evidence="14">
    <location>
        <begin position="364"/>
        <end position="391"/>
    </location>
</feature>
<evidence type="ECO:0000256" key="1">
    <source>
        <dbReference type="ARBA" id="ARBA00003234"/>
    </source>
</evidence>
<evidence type="ECO:0000256" key="10">
    <source>
        <dbReference type="ARBA" id="ARBA00068570"/>
    </source>
</evidence>
<proteinExistence type="inferred from homology"/>
<keyword evidence="7 13" id="KW-0408">Iron</keyword>
<dbReference type="PROSITE" id="PS51918">
    <property type="entry name" value="RADICAL_SAM"/>
    <property type="match status" value="1"/>
</dbReference>
<protein>
    <recommendedName>
        <fullName evidence="10 13">tRNA-2-methylthio-N(6)-dimethylallyladenosine synthase</fullName>
        <ecNumber evidence="9 13">2.8.4.3</ecNumber>
    </recommendedName>
    <alternativeName>
        <fullName evidence="12 13">(Dimethylallyl)adenosine tRNA methylthiotransferase MiaB</fullName>
    </alternativeName>
    <alternativeName>
        <fullName evidence="11 13">tRNA-i(6)A37 methylthiotransferase</fullName>
    </alternativeName>
</protein>